<accession>A0A387BJ90</accession>
<dbReference type="EMBL" id="CP032624">
    <property type="protein sequence ID" value="AYG03893.1"/>
    <property type="molecule type" value="Genomic_DNA"/>
</dbReference>
<dbReference type="GO" id="GO:0005829">
    <property type="term" value="C:cytosol"/>
    <property type="evidence" value="ECO:0007669"/>
    <property type="project" value="TreeGrafter"/>
</dbReference>
<dbReference type="Gene3D" id="1.10.260.40">
    <property type="entry name" value="lambda repressor-like DNA-binding domains"/>
    <property type="match status" value="1"/>
</dbReference>
<dbReference type="InterPro" id="IPR050807">
    <property type="entry name" value="TransReg_Diox_bact_type"/>
</dbReference>
<evidence type="ECO:0000259" key="2">
    <source>
        <dbReference type="PROSITE" id="PS50943"/>
    </source>
</evidence>
<protein>
    <submittedName>
        <fullName evidence="3">XRE family transcriptional regulator</fullName>
    </submittedName>
</protein>
<evidence type="ECO:0000256" key="1">
    <source>
        <dbReference type="ARBA" id="ARBA00023125"/>
    </source>
</evidence>
<feature type="domain" description="HTH cro/C1-type" evidence="2">
    <location>
        <begin position="14"/>
        <end position="69"/>
    </location>
</feature>
<organism evidence="3 4">
    <name type="scientific">Gryllotalpicola protaetiae</name>
    <dbReference type="NCBI Taxonomy" id="2419771"/>
    <lineage>
        <taxon>Bacteria</taxon>
        <taxon>Bacillati</taxon>
        <taxon>Actinomycetota</taxon>
        <taxon>Actinomycetes</taxon>
        <taxon>Micrococcales</taxon>
        <taxon>Microbacteriaceae</taxon>
        <taxon>Gryllotalpicola</taxon>
    </lineage>
</organism>
<dbReference type="GO" id="GO:0003677">
    <property type="term" value="F:DNA binding"/>
    <property type="evidence" value="ECO:0007669"/>
    <property type="project" value="UniProtKB-KW"/>
</dbReference>
<dbReference type="CDD" id="cd00093">
    <property type="entry name" value="HTH_XRE"/>
    <property type="match status" value="1"/>
</dbReference>
<evidence type="ECO:0000313" key="4">
    <source>
        <dbReference type="Proteomes" id="UP000275069"/>
    </source>
</evidence>
<dbReference type="PANTHER" id="PTHR46797">
    <property type="entry name" value="HTH-TYPE TRANSCRIPTIONAL REGULATOR"/>
    <property type="match status" value="1"/>
</dbReference>
<reference evidence="3 4" key="1">
    <citation type="submission" date="2018-09" db="EMBL/GenBank/DDBJ databases">
        <title>Genome sequencing of strain 2DFW10M-5.</title>
        <authorList>
            <person name="Heo J."/>
            <person name="Kim S.-J."/>
            <person name="Kwon S.-W."/>
        </authorList>
    </citation>
    <scope>NUCLEOTIDE SEQUENCE [LARGE SCALE GENOMIC DNA]</scope>
    <source>
        <strain evidence="3 4">2DFW10M-5</strain>
    </source>
</reference>
<dbReference type="Pfam" id="PF13560">
    <property type="entry name" value="HTH_31"/>
    <property type="match status" value="1"/>
</dbReference>
<name>A0A387BJ90_9MICO</name>
<dbReference type="SUPFAM" id="SSF47413">
    <property type="entry name" value="lambda repressor-like DNA-binding domains"/>
    <property type="match status" value="1"/>
</dbReference>
<dbReference type="AlphaFoldDB" id="A0A387BJ90"/>
<dbReference type="Proteomes" id="UP000275069">
    <property type="component" value="Chromosome"/>
</dbReference>
<dbReference type="OrthoDB" id="9814553at2"/>
<sequence length="406" mass="44004">MHGFGDQLTTGERIAHYRARRGLTQSVLANLVGRTEDWLSKIERGEREIRRVDVLVDLARELRVTLGDLIGQPALAEDDRHDDDVPAVREALMSPRLLSRTLFRHPASSPPDIASARRLATFAWDDYQAGRLGRVTAALPGLILTAQALEDTADTAGDAGQHFAISARIHHLATTTLMKFGETDLAWIAAERALRASDASGDPLVLGSAARAGTHALLGLGRYAEAIELGTTAVEWMRAQIEASDDVALSLSGMLQLRLAVAAARRADRTASSDFLDQAARAARKLGRDANLWHTGFGPTNVVLHRMAVALDLGDVAFLVEHGPRVNVDHMPAERATSFQVDLARGLSLAARDGDAVELLLSAEQVSPGIVRHSPLAREALREMHRRDRGRSELLSGLAERCRVVA</sequence>
<proteinExistence type="predicted"/>
<gene>
    <name evidence="3" type="ORF">D7I44_10335</name>
</gene>
<dbReference type="KEGG" id="gry:D7I44_10335"/>
<dbReference type="SMART" id="SM00530">
    <property type="entry name" value="HTH_XRE"/>
    <property type="match status" value="1"/>
</dbReference>
<dbReference type="InterPro" id="IPR001387">
    <property type="entry name" value="Cro/C1-type_HTH"/>
</dbReference>
<dbReference type="InterPro" id="IPR010982">
    <property type="entry name" value="Lambda_DNA-bd_dom_sf"/>
</dbReference>
<keyword evidence="1" id="KW-0238">DNA-binding</keyword>
<evidence type="ECO:0000313" key="3">
    <source>
        <dbReference type="EMBL" id="AYG03893.1"/>
    </source>
</evidence>
<keyword evidence="4" id="KW-1185">Reference proteome</keyword>
<dbReference type="GO" id="GO:0003700">
    <property type="term" value="F:DNA-binding transcription factor activity"/>
    <property type="evidence" value="ECO:0007669"/>
    <property type="project" value="TreeGrafter"/>
</dbReference>
<dbReference type="PROSITE" id="PS50943">
    <property type="entry name" value="HTH_CROC1"/>
    <property type="match status" value="1"/>
</dbReference>
<dbReference type="PANTHER" id="PTHR46797:SF1">
    <property type="entry name" value="METHYLPHOSPHONATE SYNTHASE"/>
    <property type="match status" value="1"/>
</dbReference>